<accession>A0A0B5DJ18</accession>
<proteinExistence type="predicted"/>
<protein>
    <submittedName>
        <fullName evidence="2">Uncharacterized protein</fullName>
    </submittedName>
</protein>
<dbReference type="HOGENOM" id="CLU_2774229_0_0_11"/>
<reference evidence="2 3" key="2">
    <citation type="journal article" date="2016" name="Appl. Microbiol. Biotechnol.">
        <title>Exploiting the genome sequence of Streptomyces nodosus for enhanced antibiotic production.</title>
        <authorList>
            <person name="Sweeney P."/>
            <person name="Murphy C.D."/>
            <person name="Caffrey P."/>
        </authorList>
    </citation>
    <scope>NUCLEOTIDE SEQUENCE [LARGE SCALE GENOMIC DNA]</scope>
    <source>
        <strain evidence="2 3">ATCC 14899</strain>
    </source>
</reference>
<organism evidence="2 3">
    <name type="scientific">Streptomyces nodosus</name>
    <dbReference type="NCBI Taxonomy" id="40318"/>
    <lineage>
        <taxon>Bacteria</taxon>
        <taxon>Bacillati</taxon>
        <taxon>Actinomycetota</taxon>
        <taxon>Actinomycetes</taxon>
        <taxon>Kitasatosporales</taxon>
        <taxon>Streptomycetaceae</taxon>
        <taxon>Streptomyces</taxon>
    </lineage>
</organism>
<feature type="region of interest" description="Disordered" evidence="1">
    <location>
        <begin position="1"/>
        <end position="21"/>
    </location>
</feature>
<keyword evidence="3" id="KW-1185">Reference proteome</keyword>
<evidence type="ECO:0000256" key="1">
    <source>
        <dbReference type="SAM" id="MobiDB-lite"/>
    </source>
</evidence>
<dbReference type="AlphaFoldDB" id="A0A0B5DJ18"/>
<gene>
    <name evidence="2" type="ORF">SNOD_10650</name>
</gene>
<dbReference type="Proteomes" id="UP000031526">
    <property type="component" value="Chromosome"/>
</dbReference>
<sequence length="69" mass="7598">MVNKLSRLRIEPSGNVQKRQHARAALPMLDIDASAETQPATLRELFQTVSPALSEASNLHTEGQESGIW</sequence>
<dbReference type="EMBL" id="CP009313">
    <property type="protein sequence ID" value="AJE40451.1"/>
    <property type="molecule type" value="Genomic_DNA"/>
</dbReference>
<evidence type="ECO:0000313" key="2">
    <source>
        <dbReference type="EMBL" id="AJE40451.1"/>
    </source>
</evidence>
<reference evidence="3" key="1">
    <citation type="submission" date="2014-09" db="EMBL/GenBank/DDBJ databases">
        <title>Sequence of the Streptomyces nodosus genome.</title>
        <authorList>
            <person name="Sweeney P."/>
            <person name="Stephens N."/>
            <person name="Murphy C."/>
            <person name="Caffrey P."/>
        </authorList>
    </citation>
    <scope>NUCLEOTIDE SEQUENCE [LARGE SCALE GENOMIC DNA]</scope>
    <source>
        <strain evidence="3">ATCC 14899</strain>
    </source>
</reference>
<name>A0A0B5DJ18_9ACTN</name>
<evidence type="ECO:0000313" key="3">
    <source>
        <dbReference type="Proteomes" id="UP000031526"/>
    </source>
</evidence>